<dbReference type="InterPro" id="IPR021796">
    <property type="entry name" value="Tll0287-like_dom"/>
</dbReference>
<feature type="domain" description="Tll0287-like" evidence="2">
    <location>
        <begin position="35"/>
        <end position="150"/>
    </location>
</feature>
<sequence length="152" mass="17328">MGLRQKFNLILIACLLLGFFAIYWFHKSTVLLKTEMNLTRQAEITFQITESIRTYNEDEVAPLVNESNEGFRPQTVGSYAASQVMSDVLKTMPSLHYKVAIDQSTIALYKPNIWQQNIINQFKNTPGLPLLTNTIADVQGRFLVYAKPIIDK</sequence>
<evidence type="ECO:0000259" key="2">
    <source>
        <dbReference type="Pfam" id="PF11845"/>
    </source>
</evidence>
<evidence type="ECO:0000313" key="3">
    <source>
        <dbReference type="EMBL" id="VAW44077.1"/>
    </source>
</evidence>
<gene>
    <name evidence="3" type="ORF">MNBD_GAMMA02-988</name>
</gene>
<keyword evidence="1" id="KW-1133">Transmembrane helix</keyword>
<reference evidence="3" key="1">
    <citation type="submission" date="2018-06" db="EMBL/GenBank/DDBJ databases">
        <authorList>
            <person name="Zhirakovskaya E."/>
        </authorList>
    </citation>
    <scope>NUCLEOTIDE SEQUENCE</scope>
</reference>
<feature type="transmembrane region" description="Helical" evidence="1">
    <location>
        <begin position="7"/>
        <end position="26"/>
    </location>
</feature>
<organism evidence="3">
    <name type="scientific">hydrothermal vent metagenome</name>
    <dbReference type="NCBI Taxonomy" id="652676"/>
    <lineage>
        <taxon>unclassified sequences</taxon>
        <taxon>metagenomes</taxon>
        <taxon>ecological metagenomes</taxon>
    </lineage>
</organism>
<dbReference type="Pfam" id="PF11845">
    <property type="entry name" value="Tll0287-like"/>
    <property type="match status" value="1"/>
</dbReference>
<name>A0A3B0W060_9ZZZZ</name>
<proteinExistence type="predicted"/>
<accession>A0A3B0W060</accession>
<dbReference type="AlphaFoldDB" id="A0A3B0W060"/>
<dbReference type="EMBL" id="UOFA01000071">
    <property type="protein sequence ID" value="VAW44077.1"/>
    <property type="molecule type" value="Genomic_DNA"/>
</dbReference>
<protein>
    <recommendedName>
        <fullName evidence="2">Tll0287-like domain-containing protein</fullName>
    </recommendedName>
</protein>
<keyword evidence="1" id="KW-0812">Transmembrane</keyword>
<evidence type="ECO:0000256" key="1">
    <source>
        <dbReference type="SAM" id="Phobius"/>
    </source>
</evidence>
<keyword evidence="1" id="KW-0472">Membrane</keyword>